<keyword evidence="4" id="KW-1185">Reference proteome</keyword>
<keyword evidence="1" id="KW-0812">Transmembrane</keyword>
<reference evidence="4" key="1">
    <citation type="journal article" date="2019" name="Int. J. Syst. Evol. Microbiol.">
        <title>The Global Catalogue of Microorganisms (GCM) 10K type strain sequencing project: providing services to taxonomists for standard genome sequencing and annotation.</title>
        <authorList>
            <consortium name="The Broad Institute Genomics Platform"/>
            <consortium name="The Broad Institute Genome Sequencing Center for Infectious Disease"/>
            <person name="Wu L."/>
            <person name="Ma J."/>
        </authorList>
    </citation>
    <scope>NUCLEOTIDE SEQUENCE [LARGE SCALE GENOMIC DNA]</scope>
    <source>
        <strain evidence="4">CGMCC 1.10130</strain>
    </source>
</reference>
<dbReference type="InterPro" id="IPR036388">
    <property type="entry name" value="WH-like_DNA-bd_sf"/>
</dbReference>
<gene>
    <name evidence="3" type="ORF">GCM10011369_23240</name>
</gene>
<dbReference type="Proteomes" id="UP000619743">
    <property type="component" value="Unassembled WGS sequence"/>
</dbReference>
<dbReference type="GO" id="GO:0003677">
    <property type="term" value="F:DNA binding"/>
    <property type="evidence" value="ECO:0007669"/>
    <property type="project" value="InterPro"/>
</dbReference>
<proteinExistence type="predicted"/>
<dbReference type="EMBL" id="BMDX01000011">
    <property type="protein sequence ID" value="GGA80651.1"/>
    <property type="molecule type" value="Genomic_DNA"/>
</dbReference>
<evidence type="ECO:0000259" key="2">
    <source>
        <dbReference type="Pfam" id="PF08281"/>
    </source>
</evidence>
<sequence length="134" mass="15545">MQTTRTETGYRLEELEVDAKPHSRIPTQQARTLLYIAFGLSQKEIAREMGVSKSAVAQACNNLYYTFRTHSMRQTVHQAMKQGVLRYALVLMLCVISVGNHDMERSYRNVRTQRTSRLTRARRLRELQLDLITA</sequence>
<comment type="caution">
    <text evidence="3">The sequence shown here is derived from an EMBL/GenBank/DDBJ whole genome shotgun (WGS) entry which is preliminary data.</text>
</comment>
<dbReference type="InterPro" id="IPR013249">
    <property type="entry name" value="RNA_pol_sigma70_r4_t2"/>
</dbReference>
<organism evidence="3 4">
    <name type="scientific">Neiella marina</name>
    <dbReference type="NCBI Taxonomy" id="508461"/>
    <lineage>
        <taxon>Bacteria</taxon>
        <taxon>Pseudomonadati</taxon>
        <taxon>Pseudomonadota</taxon>
        <taxon>Gammaproteobacteria</taxon>
        <taxon>Alteromonadales</taxon>
        <taxon>Echinimonadaceae</taxon>
        <taxon>Neiella</taxon>
    </lineage>
</organism>
<dbReference type="GO" id="GO:0006352">
    <property type="term" value="P:DNA-templated transcription initiation"/>
    <property type="evidence" value="ECO:0007669"/>
    <property type="project" value="InterPro"/>
</dbReference>
<dbReference type="RefSeq" id="WP_188708192.1">
    <property type="nucleotide sequence ID" value="NZ_BMDX01000011.1"/>
</dbReference>
<accession>A0A8J2U654</accession>
<dbReference type="SUPFAM" id="SSF46894">
    <property type="entry name" value="C-terminal effector domain of the bipartite response regulators"/>
    <property type="match status" value="1"/>
</dbReference>
<feature type="transmembrane region" description="Helical" evidence="1">
    <location>
        <begin position="84"/>
        <end position="101"/>
    </location>
</feature>
<evidence type="ECO:0000313" key="4">
    <source>
        <dbReference type="Proteomes" id="UP000619743"/>
    </source>
</evidence>
<evidence type="ECO:0000313" key="3">
    <source>
        <dbReference type="EMBL" id="GGA80651.1"/>
    </source>
</evidence>
<evidence type="ECO:0000256" key="1">
    <source>
        <dbReference type="SAM" id="Phobius"/>
    </source>
</evidence>
<protein>
    <recommendedName>
        <fullName evidence="2">RNA polymerase sigma factor 70 region 4 type 2 domain-containing protein</fullName>
    </recommendedName>
</protein>
<keyword evidence="1" id="KW-1133">Transmembrane helix</keyword>
<dbReference type="Gene3D" id="1.10.10.10">
    <property type="entry name" value="Winged helix-like DNA-binding domain superfamily/Winged helix DNA-binding domain"/>
    <property type="match status" value="1"/>
</dbReference>
<feature type="domain" description="RNA polymerase sigma factor 70 region 4 type 2" evidence="2">
    <location>
        <begin position="25"/>
        <end position="58"/>
    </location>
</feature>
<name>A0A8J2U654_9GAMM</name>
<dbReference type="InterPro" id="IPR016032">
    <property type="entry name" value="Sig_transdc_resp-reg_C-effctor"/>
</dbReference>
<dbReference type="AlphaFoldDB" id="A0A8J2U654"/>
<keyword evidence="1" id="KW-0472">Membrane</keyword>
<dbReference type="Pfam" id="PF08281">
    <property type="entry name" value="Sigma70_r4_2"/>
    <property type="match status" value="1"/>
</dbReference>
<dbReference type="GO" id="GO:0016987">
    <property type="term" value="F:sigma factor activity"/>
    <property type="evidence" value="ECO:0007669"/>
    <property type="project" value="InterPro"/>
</dbReference>